<accession>A0AAD5QPI9</accession>
<dbReference type="EMBL" id="JAHQIW010001984">
    <property type="protein sequence ID" value="KAJ1354146.1"/>
    <property type="molecule type" value="Genomic_DNA"/>
</dbReference>
<proteinExistence type="predicted"/>
<comment type="caution">
    <text evidence="1">The sequence shown here is derived from an EMBL/GenBank/DDBJ whole genome shotgun (WGS) entry which is preliminary data.</text>
</comment>
<organism evidence="1 2">
    <name type="scientific">Parelaphostrongylus tenuis</name>
    <name type="common">Meningeal worm</name>
    <dbReference type="NCBI Taxonomy" id="148309"/>
    <lineage>
        <taxon>Eukaryota</taxon>
        <taxon>Metazoa</taxon>
        <taxon>Ecdysozoa</taxon>
        <taxon>Nematoda</taxon>
        <taxon>Chromadorea</taxon>
        <taxon>Rhabditida</taxon>
        <taxon>Rhabditina</taxon>
        <taxon>Rhabditomorpha</taxon>
        <taxon>Strongyloidea</taxon>
        <taxon>Metastrongylidae</taxon>
        <taxon>Parelaphostrongylus</taxon>
    </lineage>
</organism>
<keyword evidence="2" id="KW-1185">Reference proteome</keyword>
<reference evidence="1" key="1">
    <citation type="submission" date="2021-06" db="EMBL/GenBank/DDBJ databases">
        <title>Parelaphostrongylus tenuis whole genome reference sequence.</title>
        <authorList>
            <person name="Garwood T.J."/>
            <person name="Larsen P.A."/>
            <person name="Fountain-Jones N.M."/>
            <person name="Garbe J.R."/>
            <person name="Macchietto M.G."/>
            <person name="Kania S.A."/>
            <person name="Gerhold R.W."/>
            <person name="Richards J.E."/>
            <person name="Wolf T.M."/>
        </authorList>
    </citation>
    <scope>NUCLEOTIDE SEQUENCE</scope>
    <source>
        <strain evidence="1">MNPRO001-30</strain>
        <tissue evidence="1">Meninges</tissue>
    </source>
</reference>
<name>A0AAD5QPI9_PARTN</name>
<evidence type="ECO:0000313" key="1">
    <source>
        <dbReference type="EMBL" id="KAJ1354146.1"/>
    </source>
</evidence>
<dbReference type="AlphaFoldDB" id="A0AAD5QPI9"/>
<protein>
    <submittedName>
        <fullName evidence="1">Uncharacterized protein</fullName>
    </submittedName>
</protein>
<gene>
    <name evidence="1" type="ORF">KIN20_010980</name>
</gene>
<evidence type="ECO:0000313" key="2">
    <source>
        <dbReference type="Proteomes" id="UP001196413"/>
    </source>
</evidence>
<dbReference type="Proteomes" id="UP001196413">
    <property type="component" value="Unassembled WGS sequence"/>
</dbReference>
<sequence length="86" mass="9534">MQNQMLIREAAVQCSQILLEEDALLEIEAPAILNAYSEIQKQSFWRYIYIFSTSSNPSTEENGGNTISRAITITCDTNEAGDAAET</sequence>